<organism evidence="9 10">
    <name type="scientific">Aspergillus chevalieri</name>
    <name type="common">Eurotium chevalieri</name>
    <dbReference type="NCBI Taxonomy" id="182096"/>
    <lineage>
        <taxon>Eukaryota</taxon>
        <taxon>Fungi</taxon>
        <taxon>Dikarya</taxon>
        <taxon>Ascomycota</taxon>
        <taxon>Pezizomycotina</taxon>
        <taxon>Eurotiomycetes</taxon>
        <taxon>Eurotiomycetidae</taxon>
        <taxon>Eurotiales</taxon>
        <taxon>Aspergillaceae</taxon>
        <taxon>Aspergillus</taxon>
        <taxon>Aspergillus subgen. Aspergillus</taxon>
    </lineage>
</organism>
<keyword evidence="4" id="KW-0029">Amino-acid transport</keyword>
<dbReference type="Proteomes" id="UP000637239">
    <property type="component" value="Chromosome 8"/>
</dbReference>
<dbReference type="PROSITE" id="PS00218">
    <property type="entry name" value="AMINO_ACID_PERMEASE_1"/>
    <property type="match status" value="1"/>
</dbReference>
<dbReference type="Gene3D" id="1.20.1740.10">
    <property type="entry name" value="Amino acid/polyamine transporter I"/>
    <property type="match status" value="1"/>
</dbReference>
<dbReference type="AlphaFoldDB" id="A0A7R7VX31"/>
<dbReference type="PANTHER" id="PTHR43341">
    <property type="entry name" value="AMINO ACID PERMEASE"/>
    <property type="match status" value="1"/>
</dbReference>
<gene>
    <name evidence="9" type="ORF">ACHE_80190A</name>
</gene>
<sequence>MPDFDAEKQAPLDATTPRAFSNLSHHAQIDNVNADRLARKLSPRQVQMIAIGGTIGTGLYLGTGRALATGGPASMLLAYTICGAIVFVTMLSLGEMVAFIPVTGSFCTFAGIRIDMELLG</sequence>
<feature type="transmembrane region" description="Helical" evidence="7">
    <location>
        <begin position="73"/>
        <end position="93"/>
    </location>
</feature>
<keyword evidence="6 7" id="KW-0472">Membrane</keyword>
<reference evidence="9" key="1">
    <citation type="submission" date="2021-01" db="EMBL/GenBank/DDBJ databases">
        <authorList>
            <consortium name="Aspergillus chevalieri M1 genome sequencing consortium"/>
            <person name="Kazuki M."/>
            <person name="Futagami T."/>
        </authorList>
    </citation>
    <scope>NUCLEOTIDE SEQUENCE</scope>
    <source>
        <strain evidence="9">M1</strain>
    </source>
</reference>
<evidence type="ECO:0000313" key="9">
    <source>
        <dbReference type="EMBL" id="BCR92290.1"/>
    </source>
</evidence>
<proteinExistence type="predicted"/>
<reference evidence="9" key="2">
    <citation type="submission" date="2021-02" db="EMBL/GenBank/DDBJ databases">
        <title>Aspergillus chevalieri M1 genome sequence.</title>
        <authorList>
            <person name="Kadooka C."/>
            <person name="Mori K."/>
            <person name="Futagami T."/>
        </authorList>
    </citation>
    <scope>NUCLEOTIDE SEQUENCE</scope>
    <source>
        <strain evidence="9">M1</strain>
    </source>
</reference>
<keyword evidence="10" id="KW-1185">Reference proteome</keyword>
<dbReference type="InterPro" id="IPR004840">
    <property type="entry name" value="Amino_acid_permease_CS"/>
</dbReference>
<keyword evidence="2" id="KW-0813">Transport</keyword>
<evidence type="ECO:0000256" key="6">
    <source>
        <dbReference type="ARBA" id="ARBA00023136"/>
    </source>
</evidence>
<dbReference type="InterPro" id="IPR004841">
    <property type="entry name" value="AA-permease/SLC12A_dom"/>
</dbReference>
<evidence type="ECO:0000259" key="8">
    <source>
        <dbReference type="Pfam" id="PF00324"/>
    </source>
</evidence>
<evidence type="ECO:0000256" key="1">
    <source>
        <dbReference type="ARBA" id="ARBA00004141"/>
    </source>
</evidence>
<dbReference type="GO" id="GO:0015171">
    <property type="term" value="F:amino acid transmembrane transporter activity"/>
    <property type="evidence" value="ECO:0007669"/>
    <property type="project" value="TreeGrafter"/>
</dbReference>
<accession>A0A7R7VX31</accession>
<evidence type="ECO:0000256" key="7">
    <source>
        <dbReference type="SAM" id="Phobius"/>
    </source>
</evidence>
<evidence type="ECO:0000256" key="3">
    <source>
        <dbReference type="ARBA" id="ARBA00022692"/>
    </source>
</evidence>
<comment type="subcellular location">
    <subcellularLocation>
        <location evidence="1">Membrane</location>
        <topology evidence="1">Multi-pass membrane protein</topology>
    </subcellularLocation>
</comment>
<dbReference type="RefSeq" id="XP_043140803.1">
    <property type="nucleotide sequence ID" value="XM_043283534.1"/>
</dbReference>
<dbReference type="GO" id="GO:0016020">
    <property type="term" value="C:membrane"/>
    <property type="evidence" value="ECO:0007669"/>
    <property type="project" value="UniProtKB-SubCell"/>
</dbReference>
<dbReference type="GeneID" id="66986639"/>
<evidence type="ECO:0000256" key="5">
    <source>
        <dbReference type="ARBA" id="ARBA00022989"/>
    </source>
</evidence>
<evidence type="ECO:0000313" key="10">
    <source>
        <dbReference type="Proteomes" id="UP000637239"/>
    </source>
</evidence>
<dbReference type="PANTHER" id="PTHR43341:SF3">
    <property type="entry name" value="AMINO-ACID PERMEASE PB1C11.02-RELATED"/>
    <property type="match status" value="1"/>
</dbReference>
<dbReference type="EMBL" id="AP024423">
    <property type="protein sequence ID" value="BCR92290.1"/>
    <property type="molecule type" value="Genomic_DNA"/>
</dbReference>
<keyword evidence="5 7" id="KW-1133">Transmembrane helix</keyword>
<protein>
    <recommendedName>
        <fullName evidence="8">Amino acid permease/ SLC12A domain-containing protein</fullName>
    </recommendedName>
</protein>
<evidence type="ECO:0000256" key="4">
    <source>
        <dbReference type="ARBA" id="ARBA00022970"/>
    </source>
</evidence>
<dbReference type="InterPro" id="IPR050524">
    <property type="entry name" value="APC_YAT"/>
</dbReference>
<dbReference type="Pfam" id="PF00324">
    <property type="entry name" value="AA_permease"/>
    <property type="match status" value="1"/>
</dbReference>
<name>A0A7R7VX31_ASPCH</name>
<dbReference type="KEGG" id="ache:ACHE_80190A"/>
<keyword evidence="3 7" id="KW-0812">Transmembrane</keyword>
<feature type="transmembrane region" description="Helical" evidence="7">
    <location>
        <begin position="46"/>
        <end position="67"/>
    </location>
</feature>
<evidence type="ECO:0000256" key="2">
    <source>
        <dbReference type="ARBA" id="ARBA00022448"/>
    </source>
</evidence>
<feature type="domain" description="Amino acid permease/ SLC12A" evidence="8">
    <location>
        <begin position="46"/>
        <end position="114"/>
    </location>
</feature>